<gene>
    <name evidence="2" type="ORF">Slati_3849000</name>
</gene>
<reference evidence="2" key="1">
    <citation type="submission" date="2020-06" db="EMBL/GenBank/DDBJ databases">
        <authorList>
            <person name="Li T."/>
            <person name="Hu X."/>
            <person name="Zhang T."/>
            <person name="Song X."/>
            <person name="Zhang H."/>
            <person name="Dai N."/>
            <person name="Sheng W."/>
            <person name="Hou X."/>
            <person name="Wei L."/>
        </authorList>
    </citation>
    <scope>NUCLEOTIDE SEQUENCE</scope>
    <source>
        <strain evidence="2">KEN1</strain>
        <tissue evidence="2">Leaf</tissue>
    </source>
</reference>
<evidence type="ECO:0000313" key="2">
    <source>
        <dbReference type="EMBL" id="KAL0405351.1"/>
    </source>
</evidence>
<organism evidence="2">
    <name type="scientific">Sesamum latifolium</name>
    <dbReference type="NCBI Taxonomy" id="2727402"/>
    <lineage>
        <taxon>Eukaryota</taxon>
        <taxon>Viridiplantae</taxon>
        <taxon>Streptophyta</taxon>
        <taxon>Embryophyta</taxon>
        <taxon>Tracheophyta</taxon>
        <taxon>Spermatophyta</taxon>
        <taxon>Magnoliopsida</taxon>
        <taxon>eudicotyledons</taxon>
        <taxon>Gunneridae</taxon>
        <taxon>Pentapetalae</taxon>
        <taxon>asterids</taxon>
        <taxon>lamiids</taxon>
        <taxon>Lamiales</taxon>
        <taxon>Pedaliaceae</taxon>
        <taxon>Sesamum</taxon>
    </lineage>
</organism>
<sequence length="125" mass="14046">MTTDPEIFKLQPSDNLGVSLVYVLLDGSNYLTWSRSVKIALGAKMKLGFINGKLTKPVVDNKAYEQWVGADYMVTSWILNSMSNEITEAFLYTNNASMAENRSSFGQSNGPMLYKLKREISYISQ</sequence>
<accession>A0AAW2TKR1</accession>
<dbReference type="PANTHER" id="PTHR37610">
    <property type="entry name" value="CCHC-TYPE DOMAIN-CONTAINING PROTEIN"/>
    <property type="match status" value="1"/>
</dbReference>
<evidence type="ECO:0000259" key="1">
    <source>
        <dbReference type="Pfam" id="PF14244"/>
    </source>
</evidence>
<dbReference type="InterPro" id="IPR029472">
    <property type="entry name" value="Copia-like_N"/>
</dbReference>
<proteinExistence type="predicted"/>
<reference evidence="2" key="2">
    <citation type="journal article" date="2024" name="Plant">
        <title>Genomic evolution and insights into agronomic trait innovations of Sesamum species.</title>
        <authorList>
            <person name="Miao H."/>
            <person name="Wang L."/>
            <person name="Qu L."/>
            <person name="Liu H."/>
            <person name="Sun Y."/>
            <person name="Le M."/>
            <person name="Wang Q."/>
            <person name="Wei S."/>
            <person name="Zheng Y."/>
            <person name="Lin W."/>
            <person name="Duan Y."/>
            <person name="Cao H."/>
            <person name="Xiong S."/>
            <person name="Wang X."/>
            <person name="Wei L."/>
            <person name="Li C."/>
            <person name="Ma Q."/>
            <person name="Ju M."/>
            <person name="Zhao R."/>
            <person name="Li G."/>
            <person name="Mu C."/>
            <person name="Tian Q."/>
            <person name="Mei H."/>
            <person name="Zhang T."/>
            <person name="Gao T."/>
            <person name="Zhang H."/>
        </authorList>
    </citation>
    <scope>NUCLEOTIDE SEQUENCE</scope>
    <source>
        <strain evidence="2">KEN1</strain>
    </source>
</reference>
<dbReference type="AlphaFoldDB" id="A0AAW2TKR1"/>
<dbReference type="PANTHER" id="PTHR37610:SF40">
    <property type="entry name" value="OS01G0909600 PROTEIN"/>
    <property type="match status" value="1"/>
</dbReference>
<name>A0AAW2TKR1_9LAMI</name>
<dbReference type="EMBL" id="JACGWN010000014">
    <property type="protein sequence ID" value="KAL0405351.1"/>
    <property type="molecule type" value="Genomic_DNA"/>
</dbReference>
<comment type="caution">
    <text evidence="2">The sequence shown here is derived from an EMBL/GenBank/DDBJ whole genome shotgun (WGS) entry which is preliminary data.</text>
</comment>
<feature type="domain" description="Retrotransposon Copia-like N-terminal" evidence="1">
    <location>
        <begin position="11"/>
        <end position="57"/>
    </location>
</feature>
<dbReference type="Pfam" id="PF14244">
    <property type="entry name" value="Retrotran_gag_3"/>
    <property type="match status" value="1"/>
</dbReference>
<protein>
    <recommendedName>
        <fullName evidence="1">Retrotransposon Copia-like N-terminal domain-containing protein</fullName>
    </recommendedName>
</protein>